<dbReference type="AlphaFoldDB" id="A0A1M6JGU7"/>
<proteinExistence type="predicted"/>
<feature type="transmembrane region" description="Helical" evidence="2">
    <location>
        <begin position="21"/>
        <end position="42"/>
    </location>
</feature>
<dbReference type="Pfam" id="PF06580">
    <property type="entry name" value="His_kinase"/>
    <property type="match status" value="1"/>
</dbReference>
<dbReference type="InterPro" id="IPR010559">
    <property type="entry name" value="Sig_transdc_His_kin_internal"/>
</dbReference>
<gene>
    <name evidence="4" type="ORF">SAMN04488508_10961</name>
</gene>
<dbReference type="GO" id="GO:0016020">
    <property type="term" value="C:membrane"/>
    <property type="evidence" value="ECO:0007669"/>
    <property type="project" value="InterPro"/>
</dbReference>
<feature type="repeat" description="TPR" evidence="1">
    <location>
        <begin position="138"/>
        <end position="171"/>
    </location>
</feature>
<evidence type="ECO:0000256" key="2">
    <source>
        <dbReference type="SAM" id="Phobius"/>
    </source>
</evidence>
<dbReference type="Pfam" id="PF13424">
    <property type="entry name" value="TPR_12"/>
    <property type="match status" value="1"/>
</dbReference>
<evidence type="ECO:0000256" key="1">
    <source>
        <dbReference type="PROSITE-ProRule" id="PRU00339"/>
    </source>
</evidence>
<dbReference type="InterPro" id="IPR011990">
    <property type="entry name" value="TPR-like_helical_dom_sf"/>
</dbReference>
<accession>A0A1M6JGU7</accession>
<evidence type="ECO:0000313" key="5">
    <source>
        <dbReference type="Proteomes" id="UP000184432"/>
    </source>
</evidence>
<dbReference type="InterPro" id="IPR036890">
    <property type="entry name" value="HATPase_C_sf"/>
</dbReference>
<feature type="transmembrane region" description="Helical" evidence="2">
    <location>
        <begin position="415"/>
        <end position="433"/>
    </location>
</feature>
<keyword evidence="1" id="KW-0802">TPR repeat</keyword>
<evidence type="ECO:0000259" key="3">
    <source>
        <dbReference type="Pfam" id="PF06580"/>
    </source>
</evidence>
<keyword evidence="2" id="KW-0812">Transmembrane</keyword>
<dbReference type="SUPFAM" id="SSF48452">
    <property type="entry name" value="TPR-like"/>
    <property type="match status" value="1"/>
</dbReference>
<evidence type="ECO:0000313" key="4">
    <source>
        <dbReference type="EMBL" id="SHJ45948.1"/>
    </source>
</evidence>
<protein>
    <submittedName>
        <fullName evidence="4">Tetratricopeptide repeat-containing protein</fullName>
    </submittedName>
</protein>
<keyword evidence="2" id="KW-0472">Membrane</keyword>
<dbReference type="SUPFAM" id="SSF55874">
    <property type="entry name" value="ATPase domain of HSP90 chaperone/DNA topoisomerase II/histidine kinase"/>
    <property type="match status" value="1"/>
</dbReference>
<keyword evidence="5" id="KW-1185">Reference proteome</keyword>
<dbReference type="PROSITE" id="PS50005">
    <property type="entry name" value="TPR"/>
    <property type="match status" value="1"/>
</dbReference>
<reference evidence="5" key="1">
    <citation type="submission" date="2016-11" db="EMBL/GenBank/DDBJ databases">
        <authorList>
            <person name="Varghese N."/>
            <person name="Submissions S."/>
        </authorList>
    </citation>
    <scope>NUCLEOTIDE SEQUENCE [LARGE SCALE GENOMIC DNA]</scope>
    <source>
        <strain evidence="5">DSM 22623</strain>
    </source>
</reference>
<dbReference type="EMBL" id="FQYP01000009">
    <property type="protein sequence ID" value="SHJ45948.1"/>
    <property type="molecule type" value="Genomic_DNA"/>
</dbReference>
<name>A0A1M6JGU7_9FLAO</name>
<dbReference type="Gene3D" id="3.30.565.10">
    <property type="entry name" value="Histidine kinase-like ATPase, C-terminal domain"/>
    <property type="match status" value="1"/>
</dbReference>
<dbReference type="PANTHER" id="PTHR34220">
    <property type="entry name" value="SENSOR HISTIDINE KINASE YPDA"/>
    <property type="match status" value="1"/>
</dbReference>
<dbReference type="InterPro" id="IPR050640">
    <property type="entry name" value="Bact_2-comp_sensor_kinase"/>
</dbReference>
<dbReference type="Proteomes" id="UP000184432">
    <property type="component" value="Unassembled WGS sequence"/>
</dbReference>
<keyword evidence="2" id="KW-1133">Transmembrane helix</keyword>
<dbReference type="Gene3D" id="1.25.40.10">
    <property type="entry name" value="Tetratricopeptide repeat domain"/>
    <property type="match status" value="2"/>
</dbReference>
<organism evidence="4 5">
    <name type="scientific">Aquimarina spongiae</name>
    <dbReference type="NCBI Taxonomy" id="570521"/>
    <lineage>
        <taxon>Bacteria</taxon>
        <taxon>Pseudomonadati</taxon>
        <taxon>Bacteroidota</taxon>
        <taxon>Flavobacteriia</taxon>
        <taxon>Flavobacteriales</taxon>
        <taxon>Flavobacteriaceae</taxon>
        <taxon>Aquimarina</taxon>
    </lineage>
</organism>
<dbReference type="SMART" id="SM00028">
    <property type="entry name" value="TPR"/>
    <property type="match status" value="5"/>
</dbReference>
<sequence>MITGSALGDNKRGVLIAMKKIRIIVVSCMLLVCNLVISQNIIDRELKKSITLQNDSIKLLIRRGDSLQRTKEVALAETSYKKAFRLARKIGDKKLIISSGLRLERFLSAIEGKHNQSKDIIDFVKDFCIKIDDQDCVTITTIRYGELHNRQSQFMKALQYFNEALQQAEKAENPTNQWEALTARGLFFMDIGDLDQSKIDFKKAIAHLDEDAAYRRSLSNINISASFWDNQPDSTIYYSQRALKTCMSDNTSRTCNLAYNNMAWSYFKKGMPEEALKIINENIDFDHVEYNDRDSLYPALMHTLGSIYHELGDYIKAINYFKIAEEFFIKKNDIANTIITKEDLSKSYEQTGELSKSLQLLREVKPLMAMLDNIRISKEIAKVESRKLLKLREAQISDLEQENLEIGKAMSKSRLFSYFLGLFLLVSLFFLLYRGHTNKVRFHQLNEELSLSRLKSLRSMMNPHFLFNSFSTLQNFILKKDNLKANEYMTELSGLIRNVLSSSDSIYITFNEELQILKSYVNIEQERFSESFNVVYDIDETLIYTNPVIPSMVIQPYIENAVIHGFSHADQKGKLVVSFKKEDNAVICKVRDNGIGRDEAERLQKEGNDTIHLSIATRNTNERLRILSRIGNDKAKVVINDLFDDAGKAKGTEVIITLPIIKQRK</sequence>
<dbReference type="PANTHER" id="PTHR34220:SF7">
    <property type="entry name" value="SENSOR HISTIDINE KINASE YPDA"/>
    <property type="match status" value="1"/>
</dbReference>
<feature type="domain" description="Signal transduction histidine kinase internal region" evidence="3">
    <location>
        <begin position="453"/>
        <end position="531"/>
    </location>
</feature>
<dbReference type="STRING" id="570521.SAMN04488508_10961"/>
<dbReference type="GO" id="GO:0000155">
    <property type="term" value="F:phosphorelay sensor kinase activity"/>
    <property type="evidence" value="ECO:0007669"/>
    <property type="project" value="InterPro"/>
</dbReference>
<dbReference type="InterPro" id="IPR019734">
    <property type="entry name" value="TPR_rpt"/>
</dbReference>